<dbReference type="PATRIC" id="fig|1435349.4.peg.2055"/>
<accession>A0A0D7WBL2</accession>
<protein>
    <submittedName>
        <fullName evidence="1">Uncharacterized protein</fullName>
    </submittedName>
</protein>
<name>A0A0D7WBL2_9FLAO</name>
<keyword evidence="2" id="KW-1185">Reference proteome</keyword>
<evidence type="ECO:0000313" key="2">
    <source>
        <dbReference type="Proteomes" id="UP000032578"/>
    </source>
</evidence>
<organism evidence="1 2">
    <name type="scientific">Neotamlana sedimentorum</name>
    <dbReference type="NCBI Taxonomy" id="1435349"/>
    <lineage>
        <taxon>Bacteria</taxon>
        <taxon>Pseudomonadati</taxon>
        <taxon>Bacteroidota</taxon>
        <taxon>Flavobacteriia</taxon>
        <taxon>Flavobacteriales</taxon>
        <taxon>Flavobacteriaceae</taxon>
        <taxon>Neotamlana</taxon>
    </lineage>
</organism>
<evidence type="ECO:0000313" key="1">
    <source>
        <dbReference type="EMBL" id="KJD36073.1"/>
    </source>
</evidence>
<dbReference type="STRING" id="1435349.PW52_05500"/>
<comment type="caution">
    <text evidence="1">The sequence shown here is derived from an EMBL/GenBank/DDBJ whole genome shotgun (WGS) entry which is preliminary data.</text>
</comment>
<reference evidence="1 2" key="1">
    <citation type="submission" date="2014-11" db="EMBL/GenBank/DDBJ databases">
        <title>Tamlana sedimentorum sp. nov., isolated from shallow sand sediments of the Sea of Japan.</title>
        <authorList>
            <person name="Romanenko L.A."/>
        </authorList>
    </citation>
    <scope>NUCLEOTIDE SEQUENCE [LARGE SCALE GENOMIC DNA]</scope>
    <source>
        <strain evidence="1 2">JCM 19808</strain>
    </source>
</reference>
<dbReference type="Proteomes" id="UP000032578">
    <property type="component" value="Unassembled WGS sequence"/>
</dbReference>
<dbReference type="AlphaFoldDB" id="A0A0D7WBL2"/>
<gene>
    <name evidence="1" type="ORF">PW52_05500</name>
</gene>
<dbReference type="EMBL" id="JTDW01000004">
    <property type="protein sequence ID" value="KJD36073.1"/>
    <property type="molecule type" value="Genomic_DNA"/>
</dbReference>
<sequence length="185" mass="21267">MRNLIYISAFLLCTSAFSQTNKEEAKEEVEIETVKVNNGSEIIEKKVKVVTRETANVELAETDKNKVNQERVNSVSKVEKMVMVDNNGDNNYELLTKSTFYKLGDKQYLFKPHDRGFDIAFSKEENKFVKTGSAYNTQNGNYLVDHKNYAGIGYFNENGDFTIEYYDKNKDEIVTKSYKMAEPSL</sequence>
<dbReference type="OrthoDB" id="1144137at2"/>
<proteinExistence type="predicted"/>
<dbReference type="RefSeq" id="WP_044631932.1">
    <property type="nucleotide sequence ID" value="NZ_JTDW01000004.1"/>
</dbReference>